<reference evidence="6" key="1">
    <citation type="journal article" date="2014" name="Int. J. Syst. Evol. Microbiol.">
        <title>Complete genome sequence of Corynebacterium casei LMG S-19264T (=DSM 44701T), isolated from a smear-ripened cheese.</title>
        <authorList>
            <consortium name="US DOE Joint Genome Institute (JGI-PGF)"/>
            <person name="Walter F."/>
            <person name="Albersmeier A."/>
            <person name="Kalinowski J."/>
            <person name="Ruckert C."/>
        </authorList>
    </citation>
    <scope>NUCLEOTIDE SEQUENCE</scope>
    <source>
        <strain evidence="6">KCTC 32513</strain>
    </source>
</reference>
<dbReference type="GO" id="GO:0050660">
    <property type="term" value="F:flavin adenine dinucleotide binding"/>
    <property type="evidence" value="ECO:0007669"/>
    <property type="project" value="InterPro"/>
</dbReference>
<dbReference type="Pfam" id="PF00732">
    <property type="entry name" value="GMC_oxred_N"/>
    <property type="match status" value="1"/>
</dbReference>
<evidence type="ECO:0000313" key="6">
    <source>
        <dbReference type="EMBL" id="GHA91936.1"/>
    </source>
</evidence>
<dbReference type="SUPFAM" id="SSF54373">
    <property type="entry name" value="FAD-linked reductases, C-terminal domain"/>
    <property type="match status" value="1"/>
</dbReference>
<evidence type="ECO:0000256" key="3">
    <source>
        <dbReference type="ARBA" id="ARBA00022630"/>
    </source>
</evidence>
<accession>A0A8J3G1Z2</accession>
<dbReference type="Gene3D" id="3.30.560.10">
    <property type="entry name" value="Glucose Oxidase, domain 3"/>
    <property type="match status" value="1"/>
</dbReference>
<evidence type="ECO:0000256" key="2">
    <source>
        <dbReference type="ARBA" id="ARBA00010790"/>
    </source>
</evidence>
<dbReference type="InterPro" id="IPR012132">
    <property type="entry name" value="GMC_OxRdtase"/>
</dbReference>
<dbReference type="InterPro" id="IPR000172">
    <property type="entry name" value="GMC_OxRdtase_N"/>
</dbReference>
<evidence type="ECO:0000256" key="4">
    <source>
        <dbReference type="ARBA" id="ARBA00022827"/>
    </source>
</evidence>
<evidence type="ECO:0000313" key="7">
    <source>
        <dbReference type="Proteomes" id="UP000634004"/>
    </source>
</evidence>
<comment type="caution">
    <text evidence="6">The sequence shown here is derived from an EMBL/GenBank/DDBJ whole genome shotgun (WGS) entry which is preliminary data.</text>
</comment>
<dbReference type="PIRSF" id="PIRSF000137">
    <property type="entry name" value="Alcohol_oxidase"/>
    <property type="match status" value="1"/>
</dbReference>
<keyword evidence="3" id="KW-0285">Flavoprotein</keyword>
<comment type="cofactor">
    <cofactor evidence="1">
        <name>FAD</name>
        <dbReference type="ChEBI" id="CHEBI:57692"/>
    </cofactor>
</comment>
<gene>
    <name evidence="6" type="ORF">GCM10009069_13940</name>
</gene>
<evidence type="ECO:0000256" key="1">
    <source>
        <dbReference type="ARBA" id="ARBA00001974"/>
    </source>
</evidence>
<dbReference type="PANTHER" id="PTHR11552:SF147">
    <property type="entry name" value="CHOLINE DEHYDROGENASE, MITOCHONDRIAL"/>
    <property type="match status" value="1"/>
</dbReference>
<keyword evidence="7" id="KW-1185">Reference proteome</keyword>
<reference evidence="6" key="2">
    <citation type="submission" date="2020-09" db="EMBL/GenBank/DDBJ databases">
        <authorList>
            <person name="Sun Q."/>
            <person name="Kim S."/>
        </authorList>
    </citation>
    <scope>NUCLEOTIDE SEQUENCE</scope>
    <source>
        <strain evidence="6">KCTC 32513</strain>
    </source>
</reference>
<proteinExistence type="inferred from homology"/>
<name>A0A8J3G1Z2_9PROT</name>
<dbReference type="Proteomes" id="UP000634004">
    <property type="component" value="Unassembled WGS sequence"/>
</dbReference>
<dbReference type="EMBL" id="BMZH01000004">
    <property type="protein sequence ID" value="GHA91936.1"/>
    <property type="molecule type" value="Genomic_DNA"/>
</dbReference>
<dbReference type="Gene3D" id="3.50.50.60">
    <property type="entry name" value="FAD/NAD(P)-binding domain"/>
    <property type="match status" value="1"/>
</dbReference>
<keyword evidence="4" id="KW-0274">FAD</keyword>
<dbReference type="InterPro" id="IPR007867">
    <property type="entry name" value="GMC_OxRtase_C"/>
</dbReference>
<comment type="similarity">
    <text evidence="2">Belongs to the GMC oxidoreductase family.</text>
</comment>
<sequence length="549" mass="59539">MSGGGNFDYIIVGAGSAGATIANRLTEDPSVSVLLLEAGGTHKHWSVRIPGGTVANIVLKARNWGFETVPQKNLNDRQGYQPRGKMLGGSSGANAMIYIRGNRYDYDNWAAMGADGWSYDEVLPYFKKSEHREAGGGAYHGQDGELNVAAVRSPAEINDILIDAARSLQLPLNDDFNGETQEGIGMYEVTQKDGERWSTARAFLDPIEDRPNLTVVQHALTEKVLVEDGTAIGVRYRITKGTKATSEVYCEREVIVCGGAFGSPQLLLLSGIGAVDKLSPHGIEQVANVPAVGENLHDHIDITLCFKAKMKDLLGISIAGSFRMLGEMWKYRTKREGLFTTNYAESGGFLYTDRTEPAPDVQLHMVRAIVDDHGRKLHMAHGYSCHVCVLRPHSRGTVALASADPTDDPLIDPAFLEDERDVQTLLRGAKLLQRILRAPAFERAKGKALYAAESDDDAEILADIRARADTVYHPVGTCKMGAANDDSAVVDPRLRVRGVTGLRVADASVIPQIVSGNTNAPAIMIGEKAADMIKEDWASQTKEQSLAAK</sequence>
<evidence type="ECO:0000259" key="5">
    <source>
        <dbReference type="PROSITE" id="PS00624"/>
    </source>
</evidence>
<dbReference type="SUPFAM" id="SSF51905">
    <property type="entry name" value="FAD/NAD(P)-binding domain"/>
    <property type="match status" value="1"/>
</dbReference>
<dbReference type="InterPro" id="IPR036188">
    <property type="entry name" value="FAD/NAD-bd_sf"/>
</dbReference>
<dbReference type="PANTHER" id="PTHR11552">
    <property type="entry name" value="GLUCOSE-METHANOL-CHOLINE GMC OXIDOREDUCTASE"/>
    <property type="match status" value="1"/>
</dbReference>
<dbReference type="PROSITE" id="PS00624">
    <property type="entry name" value="GMC_OXRED_2"/>
    <property type="match status" value="1"/>
</dbReference>
<feature type="domain" description="Glucose-methanol-choline oxidoreductase N-terminal" evidence="5">
    <location>
        <begin position="259"/>
        <end position="273"/>
    </location>
</feature>
<dbReference type="RefSeq" id="WP_189496799.1">
    <property type="nucleotide sequence ID" value="NZ_BMZH01000004.1"/>
</dbReference>
<dbReference type="GO" id="GO:0016614">
    <property type="term" value="F:oxidoreductase activity, acting on CH-OH group of donors"/>
    <property type="evidence" value="ECO:0007669"/>
    <property type="project" value="InterPro"/>
</dbReference>
<protein>
    <submittedName>
        <fullName evidence="6">Choline dehydrogenase</fullName>
    </submittedName>
</protein>
<organism evidence="6 7">
    <name type="scientific">Algimonas arctica</name>
    <dbReference type="NCBI Taxonomy" id="1479486"/>
    <lineage>
        <taxon>Bacteria</taxon>
        <taxon>Pseudomonadati</taxon>
        <taxon>Pseudomonadota</taxon>
        <taxon>Alphaproteobacteria</taxon>
        <taxon>Maricaulales</taxon>
        <taxon>Robiginitomaculaceae</taxon>
        <taxon>Algimonas</taxon>
    </lineage>
</organism>
<dbReference type="Pfam" id="PF05199">
    <property type="entry name" value="GMC_oxred_C"/>
    <property type="match status" value="1"/>
</dbReference>
<dbReference type="AlphaFoldDB" id="A0A8J3G1Z2"/>